<dbReference type="PANTHER" id="PTHR19372">
    <property type="entry name" value="SULFITE REDUCTASE"/>
    <property type="match status" value="1"/>
</dbReference>
<keyword evidence="3" id="KW-0479">Metal-binding</keyword>
<organism evidence="8 9">
    <name type="scientific">Caballeronia grimmiae</name>
    <dbReference type="NCBI Taxonomy" id="1071679"/>
    <lineage>
        <taxon>Bacteria</taxon>
        <taxon>Pseudomonadati</taxon>
        <taxon>Pseudomonadota</taxon>
        <taxon>Betaproteobacteria</taxon>
        <taxon>Burkholderiales</taxon>
        <taxon>Burkholderiaceae</taxon>
        <taxon>Caballeronia</taxon>
    </lineage>
</organism>
<dbReference type="InterPro" id="IPR036374">
    <property type="entry name" value="OxRdtase_Mopterin-bd_sf"/>
</dbReference>
<dbReference type="InterPro" id="IPR030835">
    <property type="entry name" value="Sulfite_DH_SoxC"/>
</dbReference>
<dbReference type="Gene3D" id="3.90.420.10">
    <property type="entry name" value="Oxidoreductase, molybdopterin-binding domain"/>
    <property type="match status" value="1"/>
</dbReference>
<dbReference type="GO" id="GO:0006790">
    <property type="term" value="P:sulfur compound metabolic process"/>
    <property type="evidence" value="ECO:0007669"/>
    <property type="project" value="TreeGrafter"/>
</dbReference>
<dbReference type="AlphaFoldDB" id="A0A069NQ40"/>
<sequence>MPKIPRFSSFSAKRPVDPAKPAQQSPASPRRRMLGGLALSAVVTPHANAASGLLQPLSVEPWTRMPGAPILDHPYGQPSAHESNVVRRAARAWPVPGAASSLTPLADLQGAITPSGLVYERHHAGVPDIDPDQHRLVIHGLVREPKLFTMDDLLRLPSESRVHFLECSGNTGSEWKGPSGLPVQLTHGLLSCCEWTGVRLSTLIEAAGGVAANERQEPRWILAEGADAAAMTRSLPLDRVLDRALVVYAQNGERLRPENGYPLRLLIPGFEGNTNVKWLRRLKLVDAPLETREETSKYTNLLADGRARQFVFEMDAKSVITRPSPGHTLTTRGYYPIVGLAWSGRGAIRQVEVSVDGGRSWQQARLDGPPRDRALTRFHAGWVWNGEPATILSRATDSTGYIQPTREALVAARGLNSIYHYNGIQQWRVYADGSVKNA</sequence>
<dbReference type="STRING" id="1071679.BG57_14670"/>
<comment type="caution">
    <text evidence="8">The sequence shown here is derived from an EMBL/GenBank/DDBJ whole genome shotgun (WGS) entry which is preliminary data.</text>
</comment>
<dbReference type="PANTHER" id="PTHR19372:SF7">
    <property type="entry name" value="SULFITE OXIDASE, MITOCHONDRIAL"/>
    <property type="match status" value="1"/>
</dbReference>
<dbReference type="InterPro" id="IPR008335">
    <property type="entry name" value="Mopterin_OxRdtase_euk"/>
</dbReference>
<evidence type="ECO:0000256" key="4">
    <source>
        <dbReference type="ARBA" id="ARBA00023002"/>
    </source>
</evidence>
<evidence type="ECO:0000313" key="8">
    <source>
        <dbReference type="EMBL" id="KDR30505.1"/>
    </source>
</evidence>
<protein>
    <submittedName>
        <fullName evidence="8">Molybdopterin-binding protein</fullName>
    </submittedName>
</protein>
<dbReference type="SUPFAM" id="SSF81296">
    <property type="entry name" value="E set domains"/>
    <property type="match status" value="1"/>
</dbReference>
<comment type="cofactor">
    <cofactor evidence="1">
        <name>Mo-molybdopterin</name>
        <dbReference type="ChEBI" id="CHEBI:71302"/>
    </cofactor>
</comment>
<proteinExistence type="predicted"/>
<dbReference type="InterPro" id="IPR000572">
    <property type="entry name" value="OxRdtase_Mopterin-bd_dom"/>
</dbReference>
<reference evidence="8 9" key="1">
    <citation type="submission" date="2014-03" db="EMBL/GenBank/DDBJ databases">
        <title>Draft Genome Sequences of Four Burkholderia Strains.</title>
        <authorList>
            <person name="Liu X.Y."/>
            <person name="Li C.X."/>
            <person name="Xu J.H."/>
        </authorList>
    </citation>
    <scope>NUCLEOTIDE SEQUENCE [LARGE SCALE GENOMIC DNA]</scope>
    <source>
        <strain evidence="8 9">R27</strain>
    </source>
</reference>
<accession>A0A069NQ40</accession>
<dbReference type="NCBIfam" id="TIGR04555">
    <property type="entry name" value="sulfite_DH_soxC"/>
    <property type="match status" value="1"/>
</dbReference>
<dbReference type="SUPFAM" id="SSF56524">
    <property type="entry name" value="Oxidoreductase molybdopterin-binding domain"/>
    <property type="match status" value="1"/>
</dbReference>
<dbReference type="GO" id="GO:0008482">
    <property type="term" value="F:sulfite oxidase activity"/>
    <property type="evidence" value="ECO:0007669"/>
    <property type="project" value="TreeGrafter"/>
</dbReference>
<gene>
    <name evidence="8" type="ORF">BG57_14670</name>
</gene>
<feature type="domain" description="Oxidoreductase molybdopterin-binding" evidence="6">
    <location>
        <begin position="123"/>
        <end position="288"/>
    </location>
</feature>
<feature type="compositionally biased region" description="Low complexity" evidence="5">
    <location>
        <begin position="19"/>
        <end position="28"/>
    </location>
</feature>
<keyword evidence="4" id="KW-0560">Oxidoreductase</keyword>
<evidence type="ECO:0000259" key="7">
    <source>
        <dbReference type="Pfam" id="PF03404"/>
    </source>
</evidence>
<dbReference type="Pfam" id="PF03404">
    <property type="entry name" value="Mo-co_dimer"/>
    <property type="match status" value="1"/>
</dbReference>
<dbReference type="Gene3D" id="2.60.40.650">
    <property type="match status" value="1"/>
</dbReference>
<feature type="region of interest" description="Disordered" evidence="5">
    <location>
        <begin position="1"/>
        <end position="30"/>
    </location>
</feature>
<name>A0A069NQ40_9BURK</name>
<evidence type="ECO:0000259" key="6">
    <source>
        <dbReference type="Pfam" id="PF00174"/>
    </source>
</evidence>
<dbReference type="EMBL" id="JFHE01000026">
    <property type="protein sequence ID" value="KDR30505.1"/>
    <property type="molecule type" value="Genomic_DNA"/>
</dbReference>
<evidence type="ECO:0000313" key="9">
    <source>
        <dbReference type="Proteomes" id="UP000027439"/>
    </source>
</evidence>
<keyword evidence="2" id="KW-0500">Molybdenum</keyword>
<dbReference type="Proteomes" id="UP000027439">
    <property type="component" value="Unassembled WGS sequence"/>
</dbReference>
<dbReference type="PRINTS" id="PR00407">
    <property type="entry name" value="EUMOPTERIN"/>
</dbReference>
<dbReference type="FunFam" id="2.60.40.650:FF:000004">
    <property type="entry name" value="Sulfite oxidase, putative"/>
    <property type="match status" value="1"/>
</dbReference>
<dbReference type="Pfam" id="PF00174">
    <property type="entry name" value="Oxidored_molyb"/>
    <property type="match status" value="1"/>
</dbReference>
<dbReference type="GO" id="GO:0030151">
    <property type="term" value="F:molybdenum ion binding"/>
    <property type="evidence" value="ECO:0007669"/>
    <property type="project" value="InterPro"/>
</dbReference>
<evidence type="ECO:0000256" key="3">
    <source>
        <dbReference type="ARBA" id="ARBA00022723"/>
    </source>
</evidence>
<dbReference type="InterPro" id="IPR005066">
    <property type="entry name" value="MoCF_OxRdtse_dimer"/>
</dbReference>
<dbReference type="FunFam" id="3.90.420.10:FF:000006">
    <property type="entry name" value="Sulfur dehydrogenase subunit SoxC"/>
    <property type="match status" value="1"/>
</dbReference>
<feature type="domain" description="Moybdenum cofactor oxidoreductase dimerisation" evidence="7">
    <location>
        <begin position="309"/>
        <end position="425"/>
    </location>
</feature>
<evidence type="ECO:0000256" key="5">
    <source>
        <dbReference type="SAM" id="MobiDB-lite"/>
    </source>
</evidence>
<dbReference type="InterPro" id="IPR014756">
    <property type="entry name" value="Ig_E-set"/>
</dbReference>
<dbReference type="GO" id="GO:0020037">
    <property type="term" value="F:heme binding"/>
    <property type="evidence" value="ECO:0007669"/>
    <property type="project" value="TreeGrafter"/>
</dbReference>
<dbReference type="GO" id="GO:0043546">
    <property type="term" value="F:molybdopterin cofactor binding"/>
    <property type="evidence" value="ECO:0007669"/>
    <property type="project" value="TreeGrafter"/>
</dbReference>
<dbReference type="eggNOG" id="COG2041">
    <property type="taxonomic scope" value="Bacteria"/>
</dbReference>
<evidence type="ECO:0000256" key="1">
    <source>
        <dbReference type="ARBA" id="ARBA00001924"/>
    </source>
</evidence>
<evidence type="ECO:0000256" key="2">
    <source>
        <dbReference type="ARBA" id="ARBA00022505"/>
    </source>
</evidence>